<dbReference type="Proteomes" id="UP000321051">
    <property type="component" value="Unassembled WGS sequence"/>
</dbReference>
<evidence type="ECO:0000313" key="10">
    <source>
        <dbReference type="Proteomes" id="UP000321051"/>
    </source>
</evidence>
<reference evidence="9 10" key="1">
    <citation type="submission" date="2019-07" db="EMBL/GenBank/DDBJ databases">
        <title>Whole genome shotgun sequence of Marinococcus halophilus NBRC 102359.</title>
        <authorList>
            <person name="Hosoyama A."/>
            <person name="Uohara A."/>
            <person name="Ohji S."/>
            <person name="Ichikawa N."/>
        </authorList>
    </citation>
    <scope>NUCLEOTIDE SEQUENCE [LARGE SCALE GENOMIC DNA]</scope>
    <source>
        <strain evidence="9 10">NBRC 102359</strain>
    </source>
</reference>
<evidence type="ECO:0000256" key="3">
    <source>
        <dbReference type="ARBA" id="ARBA00022723"/>
    </source>
</evidence>
<evidence type="ECO:0000256" key="2">
    <source>
        <dbReference type="ARBA" id="ARBA00022679"/>
    </source>
</evidence>
<keyword evidence="9" id="KW-0548">Nucleotidyltransferase</keyword>
<evidence type="ECO:0000259" key="8">
    <source>
        <dbReference type="Pfam" id="PF12804"/>
    </source>
</evidence>
<name>A0A510Y2R4_MARHA</name>
<dbReference type="RefSeq" id="WP_079474926.1">
    <property type="nucleotide sequence ID" value="NZ_BJUN01000002.1"/>
</dbReference>
<keyword evidence="5" id="KW-0460">Magnesium</keyword>
<dbReference type="OrthoDB" id="9788394at2"/>
<keyword evidence="3" id="KW-0479">Metal-binding</keyword>
<keyword evidence="1" id="KW-0963">Cytoplasm</keyword>
<keyword evidence="7" id="KW-0501">Molybdenum cofactor biosynthesis</keyword>
<dbReference type="InterPro" id="IPR025877">
    <property type="entry name" value="MobA-like_NTP_Trfase"/>
</dbReference>
<evidence type="ECO:0000313" key="9">
    <source>
        <dbReference type="EMBL" id="GEK57584.1"/>
    </source>
</evidence>
<dbReference type="PANTHER" id="PTHR19136:SF81">
    <property type="entry name" value="MOLYBDENUM COFACTOR GUANYLYLTRANSFERASE"/>
    <property type="match status" value="1"/>
</dbReference>
<evidence type="ECO:0000256" key="1">
    <source>
        <dbReference type="ARBA" id="ARBA00022490"/>
    </source>
</evidence>
<evidence type="ECO:0000256" key="5">
    <source>
        <dbReference type="ARBA" id="ARBA00022842"/>
    </source>
</evidence>
<dbReference type="CDD" id="cd02503">
    <property type="entry name" value="MobA"/>
    <property type="match status" value="1"/>
</dbReference>
<dbReference type="Pfam" id="PF12804">
    <property type="entry name" value="NTP_transf_3"/>
    <property type="match status" value="1"/>
</dbReference>
<keyword evidence="6" id="KW-0342">GTP-binding</keyword>
<gene>
    <name evidence="9" type="primary">mobA</name>
    <name evidence="9" type="ORF">MHA01_04890</name>
</gene>
<dbReference type="GO" id="GO:0046872">
    <property type="term" value="F:metal ion binding"/>
    <property type="evidence" value="ECO:0007669"/>
    <property type="project" value="UniProtKB-KW"/>
</dbReference>
<keyword evidence="4" id="KW-0547">Nucleotide-binding</keyword>
<dbReference type="AlphaFoldDB" id="A0A510Y2R4"/>
<protein>
    <submittedName>
        <fullName evidence="9">Putative molybdenum cofactor guanylyltransferase</fullName>
    </submittedName>
</protein>
<evidence type="ECO:0000256" key="7">
    <source>
        <dbReference type="ARBA" id="ARBA00023150"/>
    </source>
</evidence>
<dbReference type="Gene3D" id="3.90.550.10">
    <property type="entry name" value="Spore Coat Polysaccharide Biosynthesis Protein SpsA, Chain A"/>
    <property type="match status" value="1"/>
</dbReference>
<proteinExistence type="predicted"/>
<dbReference type="GO" id="GO:0016779">
    <property type="term" value="F:nucleotidyltransferase activity"/>
    <property type="evidence" value="ECO:0007669"/>
    <property type="project" value="UniProtKB-KW"/>
</dbReference>
<dbReference type="SUPFAM" id="SSF53448">
    <property type="entry name" value="Nucleotide-diphospho-sugar transferases"/>
    <property type="match status" value="1"/>
</dbReference>
<keyword evidence="10" id="KW-1185">Reference proteome</keyword>
<dbReference type="InterPro" id="IPR013482">
    <property type="entry name" value="Molybde_CF_guanTrfase"/>
</dbReference>
<sequence length="195" mass="22073">MADGIILTGGMSERFGSPKAFAVWKESYFYERAVQALQSEVKTIWIISHPSFAGRIEAGEQVKVREDLPPHQEKGPLAGLFTGLSYTEEEWVFMLPVDMPLITKAEIRFLASYISPETEAVIPEAAGRIAPACGWFHADLLSKAEAQLESGDYRMKKVFSGKEKVIDVNQMYWRPEAFENINTAWQLEELNRKVK</sequence>
<dbReference type="GO" id="GO:0006777">
    <property type="term" value="P:Mo-molybdopterin cofactor biosynthetic process"/>
    <property type="evidence" value="ECO:0007669"/>
    <property type="project" value="UniProtKB-KW"/>
</dbReference>
<organism evidence="9 10">
    <name type="scientific">Marinococcus halophilus</name>
    <dbReference type="NCBI Taxonomy" id="1371"/>
    <lineage>
        <taxon>Bacteria</taxon>
        <taxon>Bacillati</taxon>
        <taxon>Bacillota</taxon>
        <taxon>Bacilli</taxon>
        <taxon>Bacillales</taxon>
        <taxon>Bacillaceae</taxon>
        <taxon>Marinococcus</taxon>
    </lineage>
</organism>
<accession>A0A510Y2R4</accession>
<dbReference type="EMBL" id="BJUN01000002">
    <property type="protein sequence ID" value="GEK57584.1"/>
    <property type="molecule type" value="Genomic_DNA"/>
</dbReference>
<dbReference type="PANTHER" id="PTHR19136">
    <property type="entry name" value="MOLYBDENUM COFACTOR GUANYLYLTRANSFERASE"/>
    <property type="match status" value="1"/>
</dbReference>
<comment type="caution">
    <text evidence="9">The sequence shown here is derived from an EMBL/GenBank/DDBJ whole genome shotgun (WGS) entry which is preliminary data.</text>
</comment>
<evidence type="ECO:0000256" key="4">
    <source>
        <dbReference type="ARBA" id="ARBA00022741"/>
    </source>
</evidence>
<evidence type="ECO:0000256" key="6">
    <source>
        <dbReference type="ARBA" id="ARBA00023134"/>
    </source>
</evidence>
<dbReference type="GO" id="GO:0005525">
    <property type="term" value="F:GTP binding"/>
    <property type="evidence" value="ECO:0007669"/>
    <property type="project" value="UniProtKB-KW"/>
</dbReference>
<keyword evidence="2 9" id="KW-0808">Transferase</keyword>
<feature type="domain" description="MobA-like NTP transferase" evidence="8">
    <location>
        <begin position="4"/>
        <end position="160"/>
    </location>
</feature>
<dbReference type="STRING" id="1371.GCA_900166605_00600"/>
<dbReference type="InterPro" id="IPR029044">
    <property type="entry name" value="Nucleotide-diphossugar_trans"/>
</dbReference>